<dbReference type="GeneID" id="36283667"/>
<keyword evidence="2" id="KW-0808">Transferase</keyword>
<dbReference type="InterPro" id="IPR002123">
    <property type="entry name" value="Plipid/glycerol_acylTrfase"/>
</dbReference>
<dbReference type="Proteomes" id="UP000077154">
    <property type="component" value="Unassembled WGS sequence"/>
</dbReference>
<evidence type="ECO:0000313" key="7">
    <source>
        <dbReference type="EMBL" id="OAF63028.1"/>
    </source>
</evidence>
<dbReference type="GO" id="GO:0036149">
    <property type="term" value="P:phosphatidylinositol acyl-chain remodeling"/>
    <property type="evidence" value="ECO:0007669"/>
    <property type="project" value="TreeGrafter"/>
</dbReference>
<dbReference type="SMART" id="SM00563">
    <property type="entry name" value="PlsC"/>
    <property type="match status" value="1"/>
</dbReference>
<dbReference type="Pfam" id="PF16076">
    <property type="entry name" value="Acyltransf_C"/>
    <property type="match status" value="1"/>
</dbReference>
<dbReference type="GO" id="GO:0016746">
    <property type="term" value="F:acyltransferase activity"/>
    <property type="evidence" value="ECO:0007669"/>
    <property type="project" value="UniProtKB-KW"/>
</dbReference>
<keyword evidence="5" id="KW-0812">Transmembrane</keyword>
<evidence type="ECO:0000256" key="2">
    <source>
        <dbReference type="ARBA" id="ARBA00022679"/>
    </source>
</evidence>
<reference evidence="7" key="1">
    <citation type="submission" date="2016-03" db="EMBL/GenBank/DDBJ databases">
        <title>Updated assembly of Pseudogymnoascus destructans, the fungus causing white-nose syndrome of bats.</title>
        <authorList>
            <person name="Palmer J.M."/>
            <person name="Drees K.P."/>
            <person name="Foster J.T."/>
            <person name="Lindner D.L."/>
        </authorList>
    </citation>
    <scope>NUCLEOTIDE SEQUENCE [LARGE SCALE GENOMIC DNA]</scope>
    <source>
        <strain evidence="7">20631-21</strain>
    </source>
</reference>
<dbReference type="CDD" id="cd07990">
    <property type="entry name" value="LPLAT_LCLAT1-like"/>
    <property type="match status" value="1"/>
</dbReference>
<dbReference type="Pfam" id="PF01553">
    <property type="entry name" value="Acyltransferase"/>
    <property type="match status" value="1"/>
</dbReference>
<name>A0A177ALW6_9PEZI</name>
<dbReference type="AlphaFoldDB" id="A0A177ALW6"/>
<evidence type="ECO:0000256" key="4">
    <source>
        <dbReference type="SAM" id="MobiDB-lite"/>
    </source>
</evidence>
<evidence type="ECO:0000256" key="1">
    <source>
        <dbReference type="ARBA" id="ARBA00008655"/>
    </source>
</evidence>
<feature type="domain" description="Phospholipid/glycerol acyltransferase" evidence="6">
    <location>
        <begin position="135"/>
        <end position="265"/>
    </location>
</feature>
<protein>
    <recommendedName>
        <fullName evidence="6">Phospholipid/glycerol acyltransferase domain-containing protein</fullName>
    </recommendedName>
</protein>
<dbReference type="eggNOG" id="KOG1505">
    <property type="taxonomic scope" value="Eukaryota"/>
</dbReference>
<keyword evidence="3" id="KW-0012">Acyltransferase</keyword>
<feature type="transmembrane region" description="Helical" evidence="5">
    <location>
        <begin position="54"/>
        <end position="75"/>
    </location>
</feature>
<dbReference type="PANTHER" id="PTHR10983:SF16">
    <property type="entry name" value="LYSOCARDIOLIPIN ACYLTRANSFERASE 1"/>
    <property type="match status" value="1"/>
</dbReference>
<feature type="compositionally biased region" description="Basic residues" evidence="4">
    <location>
        <begin position="1"/>
        <end position="10"/>
    </location>
</feature>
<organism evidence="7">
    <name type="scientific">Pseudogymnoascus destructans</name>
    <dbReference type="NCBI Taxonomy" id="655981"/>
    <lineage>
        <taxon>Eukaryota</taxon>
        <taxon>Fungi</taxon>
        <taxon>Dikarya</taxon>
        <taxon>Ascomycota</taxon>
        <taxon>Pezizomycotina</taxon>
        <taxon>Leotiomycetes</taxon>
        <taxon>Thelebolales</taxon>
        <taxon>Thelebolaceae</taxon>
        <taxon>Pseudogymnoascus</taxon>
    </lineage>
</organism>
<dbReference type="VEuPathDB" id="FungiDB:GMDG_00689"/>
<dbReference type="RefSeq" id="XP_024328298.1">
    <property type="nucleotide sequence ID" value="XM_024464262.1"/>
</dbReference>
<keyword evidence="5" id="KW-0472">Membrane</keyword>
<sequence length="423" mass="48710">MSASRIKSRPKMPAPMPDLGGGSTEVAQNDHHPSGEIVHGGPKQFIRFVLFMTYFWSCACTIALSEFVGIPLYWIKREWYYKNIALAKEAFGTTITCMTKWWSPTVIRISGDESVRGQLRQLPDGRLECNFPERIVLIANHQLYSDWIYLWWIGYANRPRMSGHVYIILKETIKYIPLLGQGMVLFNFIFMSRKWSKDKARMAYRLGKLKTPIPGTKLLRPMWLMLFPEGTNLSDNGRINSAKWAAKQGLQDLQHQMLPRSTGSFFCLNELKGTVDYVYDCTLAYEGIARGQFGQDYFTLRSSYFEGRPPKSVNMYWRRFALSDIPLDDAEEFDVWIRECWIEKDAFLEEYVSTGRFPASQDLESKTKDSEGSTVAIKGFIETEMKPAHWYEVFKVFTIVAGFGVALNLSARLWHFLRNGSSA</sequence>
<evidence type="ECO:0000259" key="6">
    <source>
        <dbReference type="SMART" id="SM00563"/>
    </source>
</evidence>
<dbReference type="SUPFAM" id="SSF69593">
    <property type="entry name" value="Glycerol-3-phosphate (1)-acyltransferase"/>
    <property type="match status" value="1"/>
</dbReference>
<gene>
    <name evidence="7" type="ORF">VC83_00572</name>
</gene>
<dbReference type="OrthoDB" id="189226at2759"/>
<feature type="region of interest" description="Disordered" evidence="4">
    <location>
        <begin position="1"/>
        <end position="35"/>
    </location>
</feature>
<evidence type="ECO:0000256" key="5">
    <source>
        <dbReference type="SAM" id="Phobius"/>
    </source>
</evidence>
<dbReference type="EMBL" id="KV441386">
    <property type="protein sequence ID" value="OAF63028.1"/>
    <property type="molecule type" value="Genomic_DNA"/>
</dbReference>
<comment type="similarity">
    <text evidence="1">Belongs to the 1-acyl-sn-glycerol-3-phosphate acyltransferase family.</text>
</comment>
<dbReference type="PANTHER" id="PTHR10983">
    <property type="entry name" value="1-ACYLGLYCEROL-3-PHOSPHATE ACYLTRANSFERASE-RELATED"/>
    <property type="match status" value="1"/>
</dbReference>
<proteinExistence type="inferred from homology"/>
<evidence type="ECO:0000256" key="3">
    <source>
        <dbReference type="ARBA" id="ARBA00023315"/>
    </source>
</evidence>
<dbReference type="GO" id="GO:0005783">
    <property type="term" value="C:endoplasmic reticulum"/>
    <property type="evidence" value="ECO:0007669"/>
    <property type="project" value="TreeGrafter"/>
</dbReference>
<keyword evidence="5" id="KW-1133">Transmembrane helix</keyword>
<accession>A0A177ALW6</accession>
<dbReference type="InterPro" id="IPR032098">
    <property type="entry name" value="Acyltransf_C"/>
</dbReference>